<accession>A0A3N4IN47</accession>
<evidence type="ECO:0000313" key="3">
    <source>
        <dbReference type="Proteomes" id="UP000275078"/>
    </source>
</evidence>
<reference evidence="2 3" key="1">
    <citation type="journal article" date="2018" name="Nat. Ecol. Evol.">
        <title>Pezizomycetes genomes reveal the molecular basis of ectomycorrhizal truffle lifestyle.</title>
        <authorList>
            <person name="Murat C."/>
            <person name="Payen T."/>
            <person name="Noel B."/>
            <person name="Kuo A."/>
            <person name="Morin E."/>
            <person name="Chen J."/>
            <person name="Kohler A."/>
            <person name="Krizsan K."/>
            <person name="Balestrini R."/>
            <person name="Da Silva C."/>
            <person name="Montanini B."/>
            <person name="Hainaut M."/>
            <person name="Levati E."/>
            <person name="Barry K.W."/>
            <person name="Belfiori B."/>
            <person name="Cichocki N."/>
            <person name="Clum A."/>
            <person name="Dockter R.B."/>
            <person name="Fauchery L."/>
            <person name="Guy J."/>
            <person name="Iotti M."/>
            <person name="Le Tacon F."/>
            <person name="Lindquist E.A."/>
            <person name="Lipzen A."/>
            <person name="Malagnac F."/>
            <person name="Mello A."/>
            <person name="Molinier V."/>
            <person name="Miyauchi S."/>
            <person name="Poulain J."/>
            <person name="Riccioni C."/>
            <person name="Rubini A."/>
            <person name="Sitrit Y."/>
            <person name="Splivallo R."/>
            <person name="Traeger S."/>
            <person name="Wang M."/>
            <person name="Zifcakova L."/>
            <person name="Wipf D."/>
            <person name="Zambonelli A."/>
            <person name="Paolocci F."/>
            <person name="Nowrousian M."/>
            <person name="Ottonello S."/>
            <person name="Baldrian P."/>
            <person name="Spatafora J.W."/>
            <person name="Henrissat B."/>
            <person name="Nagy L.G."/>
            <person name="Aury J.M."/>
            <person name="Wincker P."/>
            <person name="Grigoriev I.V."/>
            <person name="Bonfante P."/>
            <person name="Martin F.M."/>
        </authorList>
    </citation>
    <scope>NUCLEOTIDE SEQUENCE [LARGE SCALE GENOMIC DNA]</scope>
    <source>
        <strain evidence="2 3">RN42</strain>
    </source>
</reference>
<feature type="region of interest" description="Disordered" evidence="1">
    <location>
        <begin position="1"/>
        <end position="25"/>
    </location>
</feature>
<sequence>MQIDRKIRSIQSTKHKFTSAQTGHNNHLAKHNVFPFHALHTYHTMHTPNHSYTNSKSIPDKANTNKVGINNEGDTKRNDSANPRGKKKRNTKEKEFKGR</sequence>
<dbReference type="AlphaFoldDB" id="A0A3N4IN47"/>
<organism evidence="2 3">
    <name type="scientific">Ascobolus immersus RN42</name>
    <dbReference type="NCBI Taxonomy" id="1160509"/>
    <lineage>
        <taxon>Eukaryota</taxon>
        <taxon>Fungi</taxon>
        <taxon>Dikarya</taxon>
        <taxon>Ascomycota</taxon>
        <taxon>Pezizomycotina</taxon>
        <taxon>Pezizomycetes</taxon>
        <taxon>Pezizales</taxon>
        <taxon>Ascobolaceae</taxon>
        <taxon>Ascobolus</taxon>
    </lineage>
</organism>
<keyword evidence="3" id="KW-1185">Reference proteome</keyword>
<feature type="compositionally biased region" description="Polar residues" evidence="1">
    <location>
        <begin position="45"/>
        <end position="68"/>
    </location>
</feature>
<evidence type="ECO:0000256" key="1">
    <source>
        <dbReference type="SAM" id="MobiDB-lite"/>
    </source>
</evidence>
<evidence type="ECO:0000313" key="2">
    <source>
        <dbReference type="EMBL" id="RPA85550.1"/>
    </source>
</evidence>
<dbReference type="Proteomes" id="UP000275078">
    <property type="component" value="Unassembled WGS sequence"/>
</dbReference>
<proteinExistence type="predicted"/>
<dbReference type="EMBL" id="ML119653">
    <property type="protein sequence ID" value="RPA85550.1"/>
    <property type="molecule type" value="Genomic_DNA"/>
</dbReference>
<gene>
    <name evidence="2" type="ORF">BJ508DRAFT_178182</name>
</gene>
<protein>
    <submittedName>
        <fullName evidence="2">Uncharacterized protein</fullName>
    </submittedName>
</protein>
<name>A0A3N4IN47_ASCIM</name>
<feature type="region of interest" description="Disordered" evidence="1">
    <location>
        <begin position="45"/>
        <end position="99"/>
    </location>
</feature>